<dbReference type="RefSeq" id="WP_165443333.1">
    <property type="nucleotide sequence ID" value="NZ_BAAFHP010000024.1"/>
</dbReference>
<organism evidence="1">
    <name type="scientific">Staphylococcus pseudintermedius</name>
    <dbReference type="NCBI Taxonomy" id="283734"/>
    <lineage>
        <taxon>Bacteria</taxon>
        <taxon>Bacillati</taxon>
        <taxon>Bacillota</taxon>
        <taxon>Bacilli</taxon>
        <taxon>Bacillales</taxon>
        <taxon>Staphylococcaceae</taxon>
        <taxon>Staphylococcus</taxon>
        <taxon>Staphylococcus intermedius group</taxon>
    </lineage>
</organism>
<sequence length="55" mass="6602">MKNLQESLKTLVESEIKEVRISILFLKVQKFLIENKISEEERKVLARMLDAYYKD</sequence>
<evidence type="ECO:0000313" key="1">
    <source>
        <dbReference type="EMBL" id="AXU41345.1"/>
    </source>
</evidence>
<protein>
    <submittedName>
        <fullName evidence="1">Uncharacterized protein</fullName>
    </submittedName>
</protein>
<reference evidence="1" key="1">
    <citation type="submission" date="2018-04" db="EMBL/GenBank/DDBJ databases">
        <title>Whole genome sequencing of Staphylococcus pseudintermedius isolates from dogs.</title>
        <authorList>
            <person name="Bryan L.K."/>
            <person name="Little S.V."/>
            <person name="Hillhouse A."/>
            <person name="Lawhon S.D."/>
        </authorList>
    </citation>
    <scope>NUCLEOTIDE SEQUENCE</scope>
    <source>
        <strain evidence="1">TAMU 49_044</strain>
    </source>
</reference>
<dbReference type="AlphaFoldDB" id="A0A346TP55"/>
<accession>A0A346TP55</accession>
<name>A0A346TP55_STAPS</name>
<dbReference type="EMBL" id="MH179303">
    <property type="protein sequence ID" value="AXU41345.1"/>
    <property type="molecule type" value="Genomic_DNA"/>
</dbReference>
<proteinExistence type="predicted"/>